<dbReference type="EMBL" id="BPWL01000005">
    <property type="protein sequence ID" value="GJJ10057.1"/>
    <property type="molecule type" value="Genomic_DNA"/>
</dbReference>
<evidence type="ECO:0000256" key="1">
    <source>
        <dbReference type="SAM" id="MobiDB-lite"/>
    </source>
</evidence>
<dbReference type="AlphaFoldDB" id="A0AAV5A8Q0"/>
<evidence type="ECO:0000313" key="3">
    <source>
        <dbReference type="Proteomes" id="UP001050691"/>
    </source>
</evidence>
<protein>
    <submittedName>
        <fullName evidence="2">Uncharacterized protein</fullName>
    </submittedName>
</protein>
<name>A0AAV5A8Q0_9AGAM</name>
<dbReference type="Gene3D" id="2.160.10.10">
    <property type="entry name" value="Hexapeptide repeat proteins"/>
    <property type="match status" value="1"/>
</dbReference>
<proteinExistence type="predicted"/>
<feature type="compositionally biased region" description="Polar residues" evidence="1">
    <location>
        <begin position="1"/>
        <end position="15"/>
    </location>
</feature>
<feature type="region of interest" description="Disordered" evidence="1">
    <location>
        <begin position="1"/>
        <end position="36"/>
    </location>
</feature>
<comment type="caution">
    <text evidence="2">The sequence shown here is derived from an EMBL/GenBank/DDBJ whole genome shotgun (WGS) entry which is preliminary data.</text>
</comment>
<gene>
    <name evidence="2" type="ORF">Clacol_004283</name>
</gene>
<accession>A0AAV5A8Q0</accession>
<sequence length="163" mass="18785">MGNSSQDVGEETATNQKPPGEQPQEPKDTPLKPFQNIPPEAIDRWLKARIRSKKLCQQFNSLPTPDYFPGITTAYLRATPPERLTILSGQPLFCFQNDINDAKSFYQELFHITPEKAARDLTILPTFWCDYGFNIEFKGQCYFNWNCVILGEKFRRPFNTQSS</sequence>
<dbReference type="Proteomes" id="UP001050691">
    <property type="component" value="Unassembled WGS sequence"/>
</dbReference>
<keyword evidence="3" id="KW-1185">Reference proteome</keyword>
<evidence type="ECO:0000313" key="2">
    <source>
        <dbReference type="EMBL" id="GJJ10057.1"/>
    </source>
</evidence>
<organism evidence="2 3">
    <name type="scientific">Clathrus columnatus</name>
    <dbReference type="NCBI Taxonomy" id="1419009"/>
    <lineage>
        <taxon>Eukaryota</taxon>
        <taxon>Fungi</taxon>
        <taxon>Dikarya</taxon>
        <taxon>Basidiomycota</taxon>
        <taxon>Agaricomycotina</taxon>
        <taxon>Agaricomycetes</taxon>
        <taxon>Phallomycetidae</taxon>
        <taxon>Phallales</taxon>
        <taxon>Clathraceae</taxon>
        <taxon>Clathrus</taxon>
    </lineage>
</organism>
<reference evidence="2" key="1">
    <citation type="submission" date="2021-10" db="EMBL/GenBank/DDBJ databases">
        <title>De novo Genome Assembly of Clathrus columnatus (Basidiomycota, Fungi) Using Illumina and Nanopore Sequence Data.</title>
        <authorList>
            <person name="Ogiso-Tanaka E."/>
            <person name="Itagaki H."/>
            <person name="Hosoya T."/>
            <person name="Hosaka K."/>
        </authorList>
    </citation>
    <scope>NUCLEOTIDE SEQUENCE</scope>
    <source>
        <strain evidence="2">MO-923</strain>
    </source>
</reference>